<keyword evidence="3" id="KW-1185">Reference proteome</keyword>
<gene>
    <name evidence="2" type="ORF">CAEBREN_02780</name>
</gene>
<dbReference type="SUPFAM" id="SSF54695">
    <property type="entry name" value="POZ domain"/>
    <property type="match status" value="1"/>
</dbReference>
<dbReference type="Gene3D" id="3.30.710.10">
    <property type="entry name" value="Potassium Channel Kv1.1, Chain A"/>
    <property type="match status" value="1"/>
</dbReference>
<feature type="region of interest" description="Disordered" evidence="1">
    <location>
        <begin position="110"/>
        <end position="146"/>
    </location>
</feature>
<dbReference type="Proteomes" id="UP000008068">
    <property type="component" value="Unassembled WGS sequence"/>
</dbReference>
<accession>G0P637</accession>
<dbReference type="InParanoid" id="G0P637"/>
<dbReference type="HOGENOM" id="CLU_059252_1_0_1"/>
<name>G0P637_CAEBE</name>
<evidence type="ECO:0000313" key="3">
    <source>
        <dbReference type="Proteomes" id="UP000008068"/>
    </source>
</evidence>
<proteinExistence type="predicted"/>
<dbReference type="InterPro" id="IPR011333">
    <property type="entry name" value="SKP1/BTB/POZ_sf"/>
</dbReference>
<feature type="compositionally biased region" description="Basic and acidic residues" evidence="1">
    <location>
        <begin position="123"/>
        <end position="139"/>
    </location>
</feature>
<dbReference type="EMBL" id="GL380092">
    <property type="protein sequence ID" value="EGT46149.1"/>
    <property type="molecule type" value="Genomic_DNA"/>
</dbReference>
<dbReference type="STRING" id="135651.G0P637"/>
<evidence type="ECO:0000313" key="2">
    <source>
        <dbReference type="EMBL" id="EGT46149.1"/>
    </source>
</evidence>
<reference evidence="3" key="1">
    <citation type="submission" date="2011-07" db="EMBL/GenBank/DDBJ databases">
        <authorList>
            <consortium name="Caenorhabditis brenneri Sequencing and Analysis Consortium"/>
            <person name="Wilson R.K."/>
        </authorList>
    </citation>
    <scope>NUCLEOTIDE SEQUENCE [LARGE SCALE GENOMIC DNA]</scope>
    <source>
        <strain evidence="3">PB2801</strain>
    </source>
</reference>
<organism evidence="3">
    <name type="scientific">Caenorhabditis brenneri</name>
    <name type="common">Nematode worm</name>
    <dbReference type="NCBI Taxonomy" id="135651"/>
    <lineage>
        <taxon>Eukaryota</taxon>
        <taxon>Metazoa</taxon>
        <taxon>Ecdysozoa</taxon>
        <taxon>Nematoda</taxon>
        <taxon>Chromadorea</taxon>
        <taxon>Rhabditida</taxon>
        <taxon>Rhabditina</taxon>
        <taxon>Rhabditomorpha</taxon>
        <taxon>Rhabditoidea</taxon>
        <taxon>Rhabditidae</taxon>
        <taxon>Peloderinae</taxon>
        <taxon>Caenorhabditis</taxon>
    </lineage>
</organism>
<evidence type="ECO:0000256" key="1">
    <source>
        <dbReference type="SAM" id="MobiDB-lite"/>
    </source>
</evidence>
<dbReference type="AlphaFoldDB" id="G0P637"/>
<sequence>MSSEAAPVVADATAPEGMYYRVAGNDGVEFKVNELAIQQSETLNRPVTTMSHTAEDVEKKDAIPIGNIDDEPFLNLVLPEYDTKSYIKEFINEVISKLIESASKEKLPATFDIRTNEEDEAAEKDTQEKTANEAAEKDVQGTSDSA</sequence>
<protein>
    <submittedName>
        <fullName evidence="2">Uncharacterized protein</fullName>
    </submittedName>
</protein>